<dbReference type="Proteomes" id="UP001221208">
    <property type="component" value="Unassembled WGS sequence"/>
</dbReference>
<dbReference type="RefSeq" id="WP_273672756.1">
    <property type="nucleotide sequence ID" value="NZ_JAQQXR010000007.1"/>
</dbReference>
<keyword evidence="1" id="KW-0472">Membrane</keyword>
<keyword evidence="1" id="KW-1133">Transmembrane helix</keyword>
<dbReference type="EMBL" id="JAQQXR010000007">
    <property type="protein sequence ID" value="MDC8759536.1"/>
    <property type="molecule type" value="Genomic_DNA"/>
</dbReference>
<reference evidence="2 3" key="1">
    <citation type="submission" date="2022-10" db="EMBL/GenBank/DDBJ databases">
        <title>Janthinobacterium sp. hw3 Genome sequencing.</title>
        <authorList>
            <person name="Park S."/>
        </authorList>
    </citation>
    <scope>NUCLEOTIDE SEQUENCE [LARGE SCALE GENOMIC DNA]</scope>
    <source>
        <strain evidence="3">hw3</strain>
    </source>
</reference>
<keyword evidence="3" id="KW-1185">Reference proteome</keyword>
<evidence type="ECO:0000313" key="3">
    <source>
        <dbReference type="Proteomes" id="UP001221208"/>
    </source>
</evidence>
<accession>A0ABT5K626</accession>
<protein>
    <recommendedName>
        <fullName evidence="4">DUF4381 domain-containing protein</fullName>
    </recommendedName>
</protein>
<evidence type="ECO:0000256" key="1">
    <source>
        <dbReference type="SAM" id="Phobius"/>
    </source>
</evidence>
<sequence>MTTKDWLEILVVPVTLALLALVWPLIQSWSRKRAFMSLIQRELRELGPYPELAVKNDWADHLQKTFVHQRIFQDASTNRDLLLSLAPNVTYYLSQLWNAHAMRDYAQWHHCLKKLLPFDKTTSLATILAKWEQLQVGYEAKS</sequence>
<keyword evidence="1" id="KW-0812">Transmembrane</keyword>
<name>A0ABT5K626_9BURK</name>
<evidence type="ECO:0008006" key="4">
    <source>
        <dbReference type="Google" id="ProtNLM"/>
    </source>
</evidence>
<comment type="caution">
    <text evidence="2">The sequence shown here is derived from an EMBL/GenBank/DDBJ whole genome shotgun (WGS) entry which is preliminary data.</text>
</comment>
<evidence type="ECO:0000313" key="2">
    <source>
        <dbReference type="EMBL" id="MDC8759536.1"/>
    </source>
</evidence>
<proteinExistence type="predicted"/>
<organism evidence="2 3">
    <name type="scientific">Janthinobacterium fluminis</name>
    <dbReference type="NCBI Taxonomy" id="2987524"/>
    <lineage>
        <taxon>Bacteria</taxon>
        <taxon>Pseudomonadati</taxon>
        <taxon>Pseudomonadota</taxon>
        <taxon>Betaproteobacteria</taxon>
        <taxon>Burkholderiales</taxon>
        <taxon>Oxalobacteraceae</taxon>
        <taxon>Janthinobacterium</taxon>
    </lineage>
</organism>
<gene>
    <name evidence="2" type="ORF">OIK44_18290</name>
</gene>
<feature type="transmembrane region" description="Helical" evidence="1">
    <location>
        <begin position="6"/>
        <end position="26"/>
    </location>
</feature>